<comment type="caution">
    <text evidence="1">The sequence shown here is derived from an EMBL/GenBank/DDBJ whole genome shotgun (WGS) entry which is preliminary data.</text>
</comment>
<accession>A0A139Y8R2</accession>
<dbReference type="Proteomes" id="UP000074247">
    <property type="component" value="Unassembled WGS sequence"/>
</dbReference>
<sequence length="149" mass="16896">MSRHPYLDVRAYRDTLRLYARRAPPLLAHHPTVASGLRAACREASEESWKILGVPCREDPIPEEPRSSNTWTVPKYARRNENSCASSAEKSHCMHRLVLPSTLDAIVYTSLQPRPPHTHAHAGRCDFCDLRHVQRRVESTFAETALSVT</sequence>
<protein>
    <submittedName>
        <fullName evidence="1">Uncharacterized protein</fullName>
    </submittedName>
</protein>
<proteinExistence type="predicted"/>
<dbReference type="AlphaFoldDB" id="A0A139Y8R2"/>
<dbReference type="EMBL" id="AGQS02003600">
    <property type="protein sequence ID" value="KYF47990.1"/>
    <property type="molecule type" value="Genomic_DNA"/>
</dbReference>
<evidence type="ECO:0000313" key="1">
    <source>
        <dbReference type="EMBL" id="KYF47990.1"/>
    </source>
</evidence>
<organism evidence="1 2">
    <name type="scientific">Toxoplasma gondii ARI</name>
    <dbReference type="NCBI Taxonomy" id="1074872"/>
    <lineage>
        <taxon>Eukaryota</taxon>
        <taxon>Sar</taxon>
        <taxon>Alveolata</taxon>
        <taxon>Apicomplexa</taxon>
        <taxon>Conoidasida</taxon>
        <taxon>Coccidia</taxon>
        <taxon>Eucoccidiorida</taxon>
        <taxon>Eimeriorina</taxon>
        <taxon>Sarcocystidae</taxon>
        <taxon>Toxoplasma</taxon>
    </lineage>
</organism>
<name>A0A139Y8R2_TOXGO</name>
<reference evidence="1 2" key="1">
    <citation type="journal article" date="2016" name="Nat. Commun.">
        <title>Local admixture of amplified and diversified secreted pathogenesis determinants shapes mosaic Toxoplasma gondii genomes.</title>
        <authorList>
            <person name="Lorenzi H."/>
            <person name="Khan A."/>
            <person name="Behnke M.S."/>
            <person name="Namasivayam S."/>
            <person name="Swapna L.S."/>
            <person name="Hadjithomas M."/>
            <person name="Karamycheva S."/>
            <person name="Pinney D."/>
            <person name="Brunk B.P."/>
            <person name="Ajioka J.W."/>
            <person name="Ajzenberg D."/>
            <person name="Boothroyd J.C."/>
            <person name="Boyle J.P."/>
            <person name="Darde M.L."/>
            <person name="Diaz-Miranda M.A."/>
            <person name="Dubey J.P."/>
            <person name="Fritz H.M."/>
            <person name="Gennari S.M."/>
            <person name="Gregory B.D."/>
            <person name="Kim K."/>
            <person name="Saeij J.P."/>
            <person name="Su C."/>
            <person name="White M.W."/>
            <person name="Zhu X.Q."/>
            <person name="Howe D.K."/>
            <person name="Rosenthal B.M."/>
            <person name="Grigg M.E."/>
            <person name="Parkinson J."/>
            <person name="Liu L."/>
            <person name="Kissinger J.C."/>
            <person name="Roos D.S."/>
            <person name="Sibley L.D."/>
        </authorList>
    </citation>
    <scope>NUCLEOTIDE SEQUENCE [LARGE SCALE GENOMIC DNA]</scope>
    <source>
        <strain evidence="1 2">ARI</strain>
    </source>
</reference>
<dbReference type="VEuPathDB" id="ToxoDB:TGARI_368420"/>
<evidence type="ECO:0000313" key="2">
    <source>
        <dbReference type="Proteomes" id="UP000074247"/>
    </source>
</evidence>
<gene>
    <name evidence="1" type="ORF">TGARI_368420</name>
</gene>